<dbReference type="AlphaFoldDB" id="A0A9D1GV99"/>
<feature type="region of interest" description="Disordered" evidence="1">
    <location>
        <begin position="359"/>
        <end position="390"/>
    </location>
</feature>
<feature type="compositionally biased region" description="Basic and acidic residues" evidence="1">
    <location>
        <begin position="10"/>
        <end position="19"/>
    </location>
</feature>
<comment type="caution">
    <text evidence="2">The sequence shown here is derived from an EMBL/GenBank/DDBJ whole genome shotgun (WGS) entry which is preliminary data.</text>
</comment>
<feature type="region of interest" description="Disordered" evidence="1">
    <location>
        <begin position="1"/>
        <end position="274"/>
    </location>
</feature>
<evidence type="ECO:0000313" key="3">
    <source>
        <dbReference type="Proteomes" id="UP000824136"/>
    </source>
</evidence>
<feature type="compositionally biased region" description="Basic and acidic residues" evidence="1">
    <location>
        <begin position="83"/>
        <end position="98"/>
    </location>
</feature>
<reference evidence="2" key="1">
    <citation type="submission" date="2020-10" db="EMBL/GenBank/DDBJ databases">
        <authorList>
            <person name="Gilroy R."/>
        </authorList>
    </citation>
    <scope>NUCLEOTIDE SEQUENCE</scope>
    <source>
        <strain evidence="2">CHK33-4379</strain>
    </source>
</reference>
<feature type="compositionally biased region" description="Low complexity" evidence="1">
    <location>
        <begin position="190"/>
        <end position="206"/>
    </location>
</feature>
<sequence>MIDFFDEDFPLTKKQKEAAKASAAASPEDKESLPENAPAAAEKSIGGSAVFNKAEEHVPEADDAVGQTADFTLNAPAAAESVPIHEENDSNERQETSARQEAAPTQPENGSYVQKANEVLAQPESIPYTQDTTAAAPGPVERQAEDQEADEIFIDESQDIPAPQKQAAGGETAGNEADAYETPAGSAGISAPEAALPSEEPASSDETAAIKSDSQEAEMPGEAGVAPSESDGISYCASKQPDDPQESCADTSGAKPAEAAEAEQPEVPNEDVLTDRMVKVKGALDDAEEALRAELREIVEKLDNMEKAVDAMESARSDESEDTGFSYEYDERYFAEEETPAYKYPELYRKSEHYDYYDDEEPYEERRTASRKPAASANTGVRRIPRRDTSVRDAIMKRNAKTLIKVGTAAAATAAAVKLLGKKGK</sequence>
<protein>
    <submittedName>
        <fullName evidence="2">Uncharacterized protein</fullName>
    </submittedName>
</protein>
<evidence type="ECO:0000313" key="2">
    <source>
        <dbReference type="EMBL" id="HIT59110.1"/>
    </source>
</evidence>
<gene>
    <name evidence="2" type="ORF">IAC39_05330</name>
</gene>
<dbReference type="Proteomes" id="UP000824136">
    <property type="component" value="Unassembled WGS sequence"/>
</dbReference>
<feature type="region of interest" description="Disordered" evidence="1">
    <location>
        <begin position="310"/>
        <end position="329"/>
    </location>
</feature>
<accession>A0A9D1GV99</accession>
<name>A0A9D1GV99_9FIRM</name>
<proteinExistence type="predicted"/>
<reference evidence="2" key="2">
    <citation type="journal article" date="2021" name="PeerJ">
        <title>Extensive microbial diversity within the chicken gut microbiome revealed by metagenomics and culture.</title>
        <authorList>
            <person name="Gilroy R."/>
            <person name="Ravi A."/>
            <person name="Getino M."/>
            <person name="Pursley I."/>
            <person name="Horton D.L."/>
            <person name="Alikhan N.F."/>
            <person name="Baker D."/>
            <person name="Gharbi K."/>
            <person name="Hall N."/>
            <person name="Watson M."/>
            <person name="Adriaenssens E.M."/>
            <person name="Foster-Nyarko E."/>
            <person name="Jarju S."/>
            <person name="Secka A."/>
            <person name="Antonio M."/>
            <person name="Oren A."/>
            <person name="Chaudhuri R.R."/>
            <person name="La Ragione R."/>
            <person name="Hildebrand F."/>
            <person name="Pallen M.J."/>
        </authorList>
    </citation>
    <scope>NUCLEOTIDE SEQUENCE</scope>
    <source>
        <strain evidence="2">CHK33-4379</strain>
    </source>
</reference>
<dbReference type="EMBL" id="DVLL01000020">
    <property type="protein sequence ID" value="HIT59110.1"/>
    <property type="molecule type" value="Genomic_DNA"/>
</dbReference>
<organism evidence="2 3">
    <name type="scientific">Candidatus Faeciplasma pullistercoris</name>
    <dbReference type="NCBI Taxonomy" id="2840800"/>
    <lineage>
        <taxon>Bacteria</taxon>
        <taxon>Bacillati</taxon>
        <taxon>Bacillota</taxon>
        <taxon>Clostridia</taxon>
        <taxon>Eubacteriales</taxon>
        <taxon>Oscillospiraceae</taxon>
        <taxon>Oscillospiraceae incertae sedis</taxon>
        <taxon>Candidatus Faeciplasma</taxon>
    </lineage>
</organism>
<evidence type="ECO:0000256" key="1">
    <source>
        <dbReference type="SAM" id="MobiDB-lite"/>
    </source>
</evidence>
<feature type="compositionally biased region" description="Acidic residues" evidence="1">
    <location>
        <begin position="146"/>
        <end position="158"/>
    </location>
</feature>